<dbReference type="AlphaFoldDB" id="A0A419WTG2"/>
<comment type="caution">
    <text evidence="2">The sequence shown here is derived from an EMBL/GenBank/DDBJ whole genome shotgun (WGS) entry which is preliminary data.</text>
</comment>
<proteinExistence type="predicted"/>
<evidence type="ECO:0000259" key="1">
    <source>
        <dbReference type="Pfam" id="PF01966"/>
    </source>
</evidence>
<keyword evidence="3" id="KW-1185">Reference proteome</keyword>
<sequence>MKRELEIIDLPNRIVELLEEVDSPERLKRHLQIVYSTASELVNQIKQEWPTFVFNEELILFGAGTHDIGKSEITKELYEKGRKHELKGKYLLQNHGFKKEEARFAFTHGNWQEENLTIEDLIVSLSDKIWKGKRIAELEEKVGNIISDNLNIDYWEVYVKLDEILVKLSNKSDELILWQNQ</sequence>
<dbReference type="InterPro" id="IPR006674">
    <property type="entry name" value="HD_domain"/>
</dbReference>
<evidence type="ECO:0000313" key="2">
    <source>
        <dbReference type="EMBL" id="RKD98750.1"/>
    </source>
</evidence>
<dbReference type="RefSeq" id="WP_120241325.1">
    <property type="nucleotide sequence ID" value="NZ_RAPQ01000011.1"/>
</dbReference>
<name>A0A419WTG2_9BACT</name>
<dbReference type="OrthoDB" id="338520at2"/>
<organism evidence="2 3">
    <name type="scientific">Marinifilum flexuosum</name>
    <dbReference type="NCBI Taxonomy" id="1117708"/>
    <lineage>
        <taxon>Bacteria</taxon>
        <taxon>Pseudomonadati</taxon>
        <taxon>Bacteroidota</taxon>
        <taxon>Bacteroidia</taxon>
        <taxon>Marinilabiliales</taxon>
        <taxon>Marinifilaceae</taxon>
    </lineage>
</organism>
<gene>
    <name evidence="2" type="ORF">BXY64_3613</name>
</gene>
<dbReference type="Gene3D" id="1.10.3210.10">
    <property type="entry name" value="Hypothetical protein af1432"/>
    <property type="match status" value="1"/>
</dbReference>
<evidence type="ECO:0000313" key="3">
    <source>
        <dbReference type="Proteomes" id="UP000284531"/>
    </source>
</evidence>
<protein>
    <submittedName>
        <fullName evidence="2">HD domain-containing protein</fullName>
    </submittedName>
</protein>
<reference evidence="2 3" key="1">
    <citation type="submission" date="2018-09" db="EMBL/GenBank/DDBJ databases">
        <title>Genomic Encyclopedia of Archaeal and Bacterial Type Strains, Phase II (KMG-II): from individual species to whole genera.</title>
        <authorList>
            <person name="Goeker M."/>
        </authorList>
    </citation>
    <scope>NUCLEOTIDE SEQUENCE [LARGE SCALE GENOMIC DNA]</scope>
    <source>
        <strain evidence="2 3">DSM 21950</strain>
    </source>
</reference>
<dbReference type="SUPFAM" id="SSF109604">
    <property type="entry name" value="HD-domain/PDEase-like"/>
    <property type="match status" value="1"/>
</dbReference>
<accession>A0A419WTG2</accession>
<dbReference type="Pfam" id="PF01966">
    <property type="entry name" value="HD"/>
    <property type="match status" value="1"/>
</dbReference>
<feature type="domain" description="HD" evidence="1">
    <location>
        <begin position="30"/>
        <end position="129"/>
    </location>
</feature>
<dbReference type="EMBL" id="RAPQ01000011">
    <property type="protein sequence ID" value="RKD98750.1"/>
    <property type="molecule type" value="Genomic_DNA"/>
</dbReference>
<dbReference type="Proteomes" id="UP000284531">
    <property type="component" value="Unassembled WGS sequence"/>
</dbReference>